<evidence type="ECO:0000313" key="1">
    <source>
        <dbReference type="EMBL" id="SOQ11356.1"/>
    </source>
</evidence>
<dbReference type="InterPro" id="IPR002514">
    <property type="entry name" value="Transposase_8"/>
</dbReference>
<dbReference type="InterPro" id="IPR052057">
    <property type="entry name" value="IS150/IS1296_orfA-like"/>
</dbReference>
<name>A0AB38EIA5_9PSED</name>
<dbReference type="EMBL" id="ODAM01000086">
    <property type="protein sequence ID" value="SOQ11356.1"/>
    <property type="molecule type" value="Genomic_DNA"/>
</dbReference>
<accession>A0AB38EIA5</accession>
<evidence type="ECO:0000313" key="2">
    <source>
        <dbReference type="Proteomes" id="UP000237580"/>
    </source>
</evidence>
<dbReference type="AlphaFoldDB" id="A0AB38EIA5"/>
<dbReference type="PANTHER" id="PTHR33795">
    <property type="entry name" value="INSERTION ELEMENT IS150 PROTEIN INSJ"/>
    <property type="match status" value="1"/>
</dbReference>
<gene>
    <name evidence="1" type="ORF">NCPPB2254_03285</name>
</gene>
<comment type="caution">
    <text evidence="1">The sequence shown here is derived from an EMBL/GenBank/DDBJ whole genome shotgun (WGS) entry which is preliminary data.</text>
</comment>
<dbReference type="GO" id="GO:0006313">
    <property type="term" value="P:DNA transposition"/>
    <property type="evidence" value="ECO:0007669"/>
    <property type="project" value="InterPro"/>
</dbReference>
<dbReference type="GO" id="GO:0043565">
    <property type="term" value="F:sequence-specific DNA binding"/>
    <property type="evidence" value="ECO:0007669"/>
    <property type="project" value="InterPro"/>
</dbReference>
<dbReference type="InterPro" id="IPR010921">
    <property type="entry name" value="Trp_repressor/repl_initiator"/>
</dbReference>
<dbReference type="InterPro" id="IPR036388">
    <property type="entry name" value="WH-like_DNA-bd_sf"/>
</dbReference>
<proteinExistence type="predicted"/>
<sequence>MGKYTEQAKLAAVKEYCAGKAGLRDVAHRHDVDFSCLRQWVAAYQIHGPAALKEKRRQRYSDEFKLAVLKRMSRPE</sequence>
<dbReference type="Gene3D" id="1.10.10.10">
    <property type="entry name" value="Winged helix-like DNA-binding domain superfamily/Winged helix DNA-binding domain"/>
    <property type="match status" value="1"/>
</dbReference>
<protein>
    <submittedName>
        <fullName evidence="1">ISPsy9, transposase OrfA</fullName>
    </submittedName>
</protein>
<dbReference type="Proteomes" id="UP000237580">
    <property type="component" value="Unassembled WGS sequence"/>
</dbReference>
<organism evidence="1 2">
    <name type="scientific">Pseudomonas syringae pv. persicae</name>
    <dbReference type="NCBI Taxonomy" id="237306"/>
    <lineage>
        <taxon>Bacteria</taxon>
        <taxon>Pseudomonadati</taxon>
        <taxon>Pseudomonadota</taxon>
        <taxon>Gammaproteobacteria</taxon>
        <taxon>Pseudomonadales</taxon>
        <taxon>Pseudomonadaceae</taxon>
        <taxon>Pseudomonas</taxon>
    </lineage>
</organism>
<dbReference type="PANTHER" id="PTHR33795:SF1">
    <property type="entry name" value="INSERTION ELEMENT IS150 PROTEIN INSJ"/>
    <property type="match status" value="1"/>
</dbReference>
<dbReference type="GO" id="GO:0004803">
    <property type="term" value="F:transposase activity"/>
    <property type="evidence" value="ECO:0007669"/>
    <property type="project" value="InterPro"/>
</dbReference>
<dbReference type="Pfam" id="PF01527">
    <property type="entry name" value="HTH_Tnp_1"/>
    <property type="match status" value="1"/>
</dbReference>
<dbReference type="SUPFAM" id="SSF48295">
    <property type="entry name" value="TrpR-like"/>
    <property type="match status" value="1"/>
</dbReference>
<reference evidence="1 2" key="1">
    <citation type="submission" date="2017-11" db="EMBL/GenBank/DDBJ databases">
        <authorList>
            <person name="Blom J."/>
        </authorList>
    </citation>
    <scope>NUCLEOTIDE SEQUENCE [LARGE SCALE GENOMIC DNA]</scope>
    <source>
        <strain evidence="1">NCPPB 2254</strain>
    </source>
</reference>